<dbReference type="Pfam" id="PF13193">
    <property type="entry name" value="AMP-binding_C"/>
    <property type="match status" value="1"/>
</dbReference>
<dbReference type="SUPFAM" id="SSF56801">
    <property type="entry name" value="Acetyl-CoA synthetase-like"/>
    <property type="match status" value="1"/>
</dbReference>
<dbReference type="InterPro" id="IPR006162">
    <property type="entry name" value="Ppantetheine_attach_site"/>
</dbReference>
<dbReference type="PROSITE" id="PS00012">
    <property type="entry name" value="PHOSPHOPANTETHEINE"/>
    <property type="match status" value="1"/>
</dbReference>
<keyword evidence="5" id="KW-1133">Transmembrane helix</keyword>
<dbReference type="NCBIfam" id="TIGR01733">
    <property type="entry name" value="AA-adenyl-dom"/>
    <property type="match status" value="1"/>
</dbReference>
<dbReference type="Pfam" id="PF00550">
    <property type="entry name" value="PP-binding"/>
    <property type="match status" value="1"/>
</dbReference>
<feature type="transmembrane region" description="Helical" evidence="5">
    <location>
        <begin position="1481"/>
        <end position="1501"/>
    </location>
</feature>
<dbReference type="InterPro" id="IPR001242">
    <property type="entry name" value="Condensation_dom"/>
</dbReference>
<evidence type="ECO:0000256" key="5">
    <source>
        <dbReference type="SAM" id="Phobius"/>
    </source>
</evidence>
<dbReference type="InterPro" id="IPR009081">
    <property type="entry name" value="PP-bd_ACP"/>
</dbReference>
<comment type="cofactor">
    <cofactor evidence="1">
        <name>pantetheine 4'-phosphate</name>
        <dbReference type="ChEBI" id="CHEBI:47942"/>
    </cofactor>
</comment>
<gene>
    <name evidence="7" type="ORF">GCM10017559_73260</name>
</gene>
<evidence type="ECO:0000313" key="7">
    <source>
        <dbReference type="EMBL" id="GAA3035056.1"/>
    </source>
</evidence>
<dbReference type="SUPFAM" id="SSF47336">
    <property type="entry name" value="ACP-like"/>
    <property type="match status" value="1"/>
</dbReference>
<keyword evidence="5" id="KW-0812">Transmembrane</keyword>
<dbReference type="InterPro" id="IPR029058">
    <property type="entry name" value="AB_hydrolase_fold"/>
</dbReference>
<evidence type="ECO:0000256" key="2">
    <source>
        <dbReference type="ARBA" id="ARBA00022450"/>
    </source>
</evidence>
<feature type="transmembrane region" description="Helical" evidence="5">
    <location>
        <begin position="1507"/>
        <end position="1526"/>
    </location>
</feature>
<evidence type="ECO:0000313" key="8">
    <source>
        <dbReference type="Proteomes" id="UP001499930"/>
    </source>
</evidence>
<dbReference type="Proteomes" id="UP001499930">
    <property type="component" value="Unassembled WGS sequence"/>
</dbReference>
<evidence type="ECO:0000256" key="4">
    <source>
        <dbReference type="SAM" id="MobiDB-lite"/>
    </source>
</evidence>
<feature type="transmembrane region" description="Helical" evidence="5">
    <location>
        <begin position="1575"/>
        <end position="1595"/>
    </location>
</feature>
<organism evidence="7 8">
    <name type="scientific">Streptosporangium longisporum</name>
    <dbReference type="NCBI Taxonomy" id="46187"/>
    <lineage>
        <taxon>Bacteria</taxon>
        <taxon>Bacillati</taxon>
        <taxon>Actinomycetota</taxon>
        <taxon>Actinomycetes</taxon>
        <taxon>Streptosporangiales</taxon>
        <taxon>Streptosporangiaceae</taxon>
        <taxon>Streptosporangium</taxon>
    </lineage>
</organism>
<dbReference type="InterPro" id="IPR000873">
    <property type="entry name" value="AMP-dep_synth/lig_dom"/>
</dbReference>
<dbReference type="InterPro" id="IPR023213">
    <property type="entry name" value="CAT-like_dom_sf"/>
</dbReference>
<dbReference type="InterPro" id="IPR020806">
    <property type="entry name" value="PKS_PP-bd"/>
</dbReference>
<protein>
    <recommendedName>
        <fullName evidence="6">Carrier domain-containing protein</fullName>
    </recommendedName>
</protein>
<name>A0ABP6LBV6_9ACTN</name>
<dbReference type="InterPro" id="IPR025110">
    <property type="entry name" value="AMP-bd_C"/>
</dbReference>
<dbReference type="PANTHER" id="PTHR45527">
    <property type="entry name" value="NONRIBOSOMAL PEPTIDE SYNTHETASE"/>
    <property type="match status" value="1"/>
</dbReference>
<feature type="transmembrane region" description="Helical" evidence="5">
    <location>
        <begin position="1687"/>
        <end position="1706"/>
    </location>
</feature>
<feature type="transmembrane region" description="Helical" evidence="5">
    <location>
        <begin position="1801"/>
        <end position="1819"/>
    </location>
</feature>
<dbReference type="PROSITE" id="PS50075">
    <property type="entry name" value="CARRIER"/>
    <property type="match status" value="1"/>
</dbReference>
<dbReference type="Gene3D" id="3.30.559.10">
    <property type="entry name" value="Chloramphenicol acetyltransferase-like domain"/>
    <property type="match status" value="1"/>
</dbReference>
<dbReference type="CDD" id="cd19531">
    <property type="entry name" value="LCL_NRPS-like"/>
    <property type="match status" value="1"/>
</dbReference>
<feature type="compositionally biased region" description="Low complexity" evidence="4">
    <location>
        <begin position="1394"/>
        <end position="1405"/>
    </location>
</feature>
<dbReference type="InterPro" id="IPR036259">
    <property type="entry name" value="MFS_trans_sf"/>
</dbReference>
<dbReference type="InterPro" id="IPR045851">
    <property type="entry name" value="AMP-bd_C_sf"/>
</dbReference>
<dbReference type="InterPro" id="IPR036736">
    <property type="entry name" value="ACP-like_sf"/>
</dbReference>
<evidence type="ECO:0000256" key="1">
    <source>
        <dbReference type="ARBA" id="ARBA00001957"/>
    </source>
</evidence>
<dbReference type="Pfam" id="PF07690">
    <property type="entry name" value="MFS_1"/>
    <property type="match status" value="1"/>
</dbReference>
<dbReference type="Gene3D" id="3.30.559.30">
    <property type="entry name" value="Nonribosomal peptide synthetase, condensation domain"/>
    <property type="match status" value="1"/>
</dbReference>
<keyword evidence="8" id="KW-1185">Reference proteome</keyword>
<dbReference type="EMBL" id="BAAAWD010000022">
    <property type="protein sequence ID" value="GAA3035056.1"/>
    <property type="molecule type" value="Genomic_DNA"/>
</dbReference>
<dbReference type="CDD" id="cd05930">
    <property type="entry name" value="A_NRPS"/>
    <property type="match status" value="1"/>
</dbReference>
<reference evidence="8" key="1">
    <citation type="journal article" date="2019" name="Int. J. Syst. Evol. Microbiol.">
        <title>The Global Catalogue of Microorganisms (GCM) 10K type strain sequencing project: providing services to taxonomists for standard genome sequencing and annotation.</title>
        <authorList>
            <consortium name="The Broad Institute Genomics Platform"/>
            <consortium name="The Broad Institute Genome Sequencing Center for Infectious Disease"/>
            <person name="Wu L."/>
            <person name="Ma J."/>
        </authorList>
    </citation>
    <scope>NUCLEOTIDE SEQUENCE [LARGE SCALE GENOMIC DNA]</scope>
    <source>
        <strain evidence="8">JCM 3106</strain>
    </source>
</reference>
<feature type="transmembrane region" description="Helical" evidence="5">
    <location>
        <begin position="1661"/>
        <end position="1680"/>
    </location>
</feature>
<dbReference type="Gene3D" id="3.40.50.1820">
    <property type="entry name" value="alpha/beta hydrolase"/>
    <property type="match status" value="1"/>
</dbReference>
<dbReference type="Pfam" id="PF00668">
    <property type="entry name" value="Condensation"/>
    <property type="match status" value="1"/>
</dbReference>
<keyword evidence="5" id="KW-0472">Membrane</keyword>
<dbReference type="SUPFAM" id="SSF52777">
    <property type="entry name" value="CoA-dependent acyltransferases"/>
    <property type="match status" value="2"/>
</dbReference>
<comment type="caution">
    <text evidence="7">The sequence shown here is derived from an EMBL/GenBank/DDBJ whole genome shotgun (WGS) entry which is preliminary data.</text>
</comment>
<dbReference type="SMART" id="SM00823">
    <property type="entry name" value="PKS_PP"/>
    <property type="match status" value="1"/>
</dbReference>
<feature type="transmembrane region" description="Helical" evidence="5">
    <location>
        <begin position="1628"/>
        <end position="1655"/>
    </location>
</feature>
<dbReference type="Gene3D" id="3.30.300.30">
    <property type="match status" value="1"/>
</dbReference>
<dbReference type="PROSITE" id="PS00455">
    <property type="entry name" value="AMP_BINDING"/>
    <property type="match status" value="1"/>
</dbReference>
<keyword evidence="3" id="KW-0597">Phosphoprotein</keyword>
<dbReference type="Gene3D" id="1.20.1250.20">
    <property type="entry name" value="MFS general substrate transporter like domains"/>
    <property type="match status" value="1"/>
</dbReference>
<feature type="transmembrane region" description="Helical" evidence="5">
    <location>
        <begin position="1547"/>
        <end position="1569"/>
    </location>
</feature>
<dbReference type="Pfam" id="PF00501">
    <property type="entry name" value="AMP-binding"/>
    <property type="match status" value="1"/>
</dbReference>
<accession>A0ABP6LBV6</accession>
<feature type="transmembrane region" description="Helical" evidence="5">
    <location>
        <begin position="1747"/>
        <end position="1770"/>
    </location>
</feature>
<feature type="domain" description="Carrier" evidence="6">
    <location>
        <begin position="990"/>
        <end position="1068"/>
    </location>
</feature>
<dbReference type="PANTHER" id="PTHR45527:SF1">
    <property type="entry name" value="FATTY ACID SYNTHASE"/>
    <property type="match status" value="1"/>
</dbReference>
<dbReference type="RefSeq" id="WP_344905090.1">
    <property type="nucleotide sequence ID" value="NZ_BAAAWD010000022.1"/>
</dbReference>
<dbReference type="Gene3D" id="3.40.50.980">
    <property type="match status" value="2"/>
</dbReference>
<dbReference type="SUPFAM" id="SSF103473">
    <property type="entry name" value="MFS general substrate transporter"/>
    <property type="match status" value="1"/>
</dbReference>
<feature type="region of interest" description="Disordered" evidence="4">
    <location>
        <begin position="1377"/>
        <end position="1412"/>
    </location>
</feature>
<sequence length="1862" mass="200640">MTETTLSDAKKALLAQRLRRRGEARAVVARAPGTVPPLSHAQERLWFLEQYRPGTTVYTVPVAVRLRGTLDADALRRALDEVVARHEALRMRFLTTEDGTPELVVDDPRPAELRVVEAAGVDEAIELFDADLAVPFDLEHGPLLRAVLARIAPEDHVLLLAAHHTVIDGWSSDLIIRELLALHDGDLLPPVPVGYGDYALWQRGRDHTREIAHWRDRLAGLPALELPADRPRPAEQRHEGAALDVRIDADLTRRLTELGAAAGATPYMTLLAAFQVLLYRYSGQTDFAVGSPVAGRGLPELDGVAGMFVNTLVLRADLADDPPFTTFLDRTREAALDAFAHQELPFDRLVTELNVTRDVSRSPLAQVTFALQNFKAGQEDGRVSYLTLPARTTRFDLGLYLFESPDGLIGHLSYGTALFDAGTVELMAARFETLLRSIVADPRARVGELSLLSAEERELVLGFAKGPAVRPSGHGLLHDLVTAQAALTPGATAVVHEVSPSAGTASAGASSPAGGSLTYAELDERSTRIAALLRNHHGVGPDTRVGVFLEQSTDLAAAVIGVLKAGGAYVPLDPKQPRDRLAYMLADAGAVAVLTTSALRDVVSDVPGVRAVLLDAEPLEETGFAPPALSPDHLAYVIYTSGTTGRPKGVGVQHRQVLTYLAGVGERFAVEPGAVYTLLQSLSFDFGVTIFYLSLMTGGELHLADPQAPVEELAGLLNRTDYLKMTPSHLASLLAGVDEPAEVLPRRLLILGGEASRWSWARELAAYTPVVNHYGPTEATVGISTHVVTGEDERSSNLPIGRPLPGAAVYVLDEHRRPVPPGMTGEIYLGGDRLARGYLGRPGLTAERFLPDPYGEPGARMYRTGDLGRWLPSGDLCFLGRRDLQVKVRGYRVELPEIESVLAGQPEIAQAVVELRADRLVAYVVAEHAGEQVAVGELRARLGEHLPEYMIPGRFVWLDELPLKSHGKVDRASLPEPDEARPDQEAGFVPPETPLEEAVAEVWATVLGLAQVGVLDDFFDLGGHSLLAAQVVARLRKVIPDGGRQVTILDLFKHRTVRALARLVEAGDDGPRMLLHRLTPARAATSTLVCVPYGGGSAAIYQPLADTLPKNWALHAVAVPGQEMGLIEETRPVAEVAQGCVEEILKDVRGPLTLYGHCGLGVMLTVEIARRLEAAGRPVEAIYLGGIFPFARPSSVLARLSNLTDRLRSDQVWANALQAAGLDVEDLERDQLKLMIDNRRKGTKEAERYFTRLFEEGVEPLRAPIISVAGDRDPATEFYQERYREWHLLTDATAVVVLDEAGHFFLKYRAEELADIVTGTHRAIASGDTAKLARTDRSTWWLGGVSTQDAVAEISPVTMAPAAIGAGPLVPAAVPPGTGPAAGASTGTGGAPPGTGHPVTTGPPARSGPPPSMKRFAAVAAGQLVSIIGSSLTEFAIPLWIYITTDSLARFALFSVLALVPGMLVSPLAGALVDRYDRRRVMLAGDVGAFGTQLVLGVLLWTGNLQIWHVYPLLVVLSIALTFQRLAYNSAIPQLVPKRFLGHANGVVQMVTGTAQLVVPLVAVGLMSVIGLEGILVLDVVSYAFAIGVLLFVRFPQTMAWRRRESLVAEMIEGWKFSWGNRGFRGMLFFFAVLNIFLSPLFLLISPLVLGFATLEDVGRISFFGGLGVFLGGLTMTVWGGPRRRRLRGVMLSTLALSVFCLVTGLQQNLILIAAGAFGMSFWLTMLNGVYATIIQVKVPQRFHGRVIALNTLIAWSTLPIGFGLVAPYGSALFEPLLVPGGPLSDTVGLVLGTGEGRGVGLMYVLFAVAIAITALVAMRTRTLSRFDVDVPDALPDDLVGFQAIQRRQERERDSEVVTVGS</sequence>
<dbReference type="InterPro" id="IPR020845">
    <property type="entry name" value="AMP-binding_CS"/>
</dbReference>
<dbReference type="CDD" id="cd06173">
    <property type="entry name" value="MFS_MefA_like"/>
    <property type="match status" value="1"/>
</dbReference>
<keyword evidence="2" id="KW-0596">Phosphopantetheine</keyword>
<dbReference type="Gene3D" id="2.30.38.10">
    <property type="entry name" value="Luciferase, Domain 3"/>
    <property type="match status" value="1"/>
</dbReference>
<proteinExistence type="predicted"/>
<dbReference type="InterPro" id="IPR010071">
    <property type="entry name" value="AA_adenyl_dom"/>
</dbReference>
<dbReference type="InterPro" id="IPR011701">
    <property type="entry name" value="MFS"/>
</dbReference>
<dbReference type="InterPro" id="IPR001031">
    <property type="entry name" value="Thioesterase"/>
</dbReference>
<dbReference type="SUPFAM" id="SSF53474">
    <property type="entry name" value="alpha/beta-Hydrolases"/>
    <property type="match status" value="1"/>
</dbReference>
<evidence type="ECO:0000256" key="3">
    <source>
        <dbReference type="ARBA" id="ARBA00022553"/>
    </source>
</evidence>
<evidence type="ECO:0000259" key="6">
    <source>
        <dbReference type="PROSITE" id="PS50075"/>
    </source>
</evidence>
<feature type="transmembrane region" description="Helical" evidence="5">
    <location>
        <begin position="1712"/>
        <end position="1735"/>
    </location>
</feature>
<feature type="transmembrane region" description="Helical" evidence="5">
    <location>
        <begin position="1449"/>
        <end position="1469"/>
    </location>
</feature>
<dbReference type="Gene3D" id="1.10.1200.10">
    <property type="entry name" value="ACP-like"/>
    <property type="match status" value="1"/>
</dbReference>
<dbReference type="Pfam" id="PF00975">
    <property type="entry name" value="Thioesterase"/>
    <property type="match status" value="1"/>
</dbReference>